<dbReference type="AlphaFoldDB" id="A0A4R0VRZ8"/>
<dbReference type="Proteomes" id="UP000292729">
    <property type="component" value="Unassembled WGS sequence"/>
</dbReference>
<organism evidence="1 2">
    <name type="scientific">Bifidobacterium longum subsp. longum</name>
    <dbReference type="NCBI Taxonomy" id="1679"/>
    <lineage>
        <taxon>Bacteria</taxon>
        <taxon>Bacillati</taxon>
        <taxon>Actinomycetota</taxon>
        <taxon>Actinomycetes</taxon>
        <taxon>Bifidobacteriales</taxon>
        <taxon>Bifidobacteriaceae</taxon>
        <taxon>Bifidobacterium</taxon>
    </lineage>
</organism>
<name>A0A4R0VRZ8_BIFLL</name>
<comment type="caution">
    <text evidence="1">The sequence shown here is derived from an EMBL/GenBank/DDBJ whole genome shotgun (WGS) entry which is preliminary data.</text>
</comment>
<accession>A0A4R0VRZ8</accession>
<proteinExistence type="predicted"/>
<protein>
    <submittedName>
        <fullName evidence="1">Major Facilitator Superfamily transporter</fullName>
    </submittedName>
</protein>
<dbReference type="EMBL" id="SHTI01000034">
    <property type="protein sequence ID" value="TCF68013.1"/>
    <property type="molecule type" value="Genomic_DNA"/>
</dbReference>
<gene>
    <name evidence="1" type="ORF">MCC10119_1951</name>
</gene>
<evidence type="ECO:0000313" key="2">
    <source>
        <dbReference type="Proteomes" id="UP000292729"/>
    </source>
</evidence>
<sequence length="111" mass="12569">MRLLDIVPVEEYVTVHTSVCQEAMKFVVRWDGTLRGSGVTLHLSVRARCRLVCGWHTAVWQLIIGKRADGIVLREIDWLRNGGSKADVDPVVRRVVESLTGLLYEHCWGGR</sequence>
<reference evidence="1 2" key="1">
    <citation type="journal article" date="2018" name="Sci. Rep.">
        <title>Genomic diversity and distribution of Bifidobacterium longum subsp. longum across the human lifespan.</title>
        <authorList>
            <person name="Odamaki T."/>
            <person name="Bottacini F."/>
            <person name="Kato K."/>
            <person name="Mitsuyama E."/>
            <person name="Yoshida K."/>
            <person name="Horigome A."/>
            <person name="Xiao J.Z."/>
            <person name="van Sinderen D."/>
        </authorList>
    </citation>
    <scope>NUCLEOTIDE SEQUENCE [LARGE SCALE GENOMIC DNA]</scope>
    <source>
        <strain evidence="1 2">MCC10119</strain>
    </source>
</reference>
<evidence type="ECO:0000313" key="1">
    <source>
        <dbReference type="EMBL" id="TCF68013.1"/>
    </source>
</evidence>